<dbReference type="AlphaFoldDB" id="A0A8X6FPN6"/>
<sequence>MVHPQHWCPLLVKRVKRCLPPWYLHFSTATPFPLRRSVEARLASQTVGVSTRSRFFIGCGHYFLSSFANTGHWVTFSSQQTPPLIVNGVTAMIVNKSRFLFLHFLLNSFTQPVDDRGSVRTSRLLRNSDSAVRSPTQRQAVVDADGRGYLAKYLRRLVKILRSTLSNVVLDIFFNPWTSCAQNYCSFF</sequence>
<organism evidence="1 2">
    <name type="scientific">Trichonephila clavata</name>
    <name type="common">Joro spider</name>
    <name type="synonym">Nephila clavata</name>
    <dbReference type="NCBI Taxonomy" id="2740835"/>
    <lineage>
        <taxon>Eukaryota</taxon>
        <taxon>Metazoa</taxon>
        <taxon>Ecdysozoa</taxon>
        <taxon>Arthropoda</taxon>
        <taxon>Chelicerata</taxon>
        <taxon>Arachnida</taxon>
        <taxon>Araneae</taxon>
        <taxon>Araneomorphae</taxon>
        <taxon>Entelegynae</taxon>
        <taxon>Araneoidea</taxon>
        <taxon>Nephilidae</taxon>
        <taxon>Trichonephila</taxon>
    </lineage>
</organism>
<comment type="caution">
    <text evidence="1">The sequence shown here is derived from an EMBL/GenBank/DDBJ whole genome shotgun (WGS) entry which is preliminary data.</text>
</comment>
<reference evidence="1" key="1">
    <citation type="submission" date="2020-07" db="EMBL/GenBank/DDBJ databases">
        <title>Multicomponent nature underlies the extraordinary mechanical properties of spider dragline silk.</title>
        <authorList>
            <person name="Kono N."/>
            <person name="Nakamura H."/>
            <person name="Mori M."/>
            <person name="Yoshida Y."/>
            <person name="Ohtoshi R."/>
            <person name="Malay A.D."/>
            <person name="Moran D.A.P."/>
            <person name="Tomita M."/>
            <person name="Numata K."/>
            <person name="Arakawa K."/>
        </authorList>
    </citation>
    <scope>NUCLEOTIDE SEQUENCE</scope>
</reference>
<proteinExistence type="predicted"/>
<evidence type="ECO:0000313" key="2">
    <source>
        <dbReference type="Proteomes" id="UP000887116"/>
    </source>
</evidence>
<keyword evidence="2" id="KW-1185">Reference proteome</keyword>
<dbReference type="EMBL" id="BMAO01013076">
    <property type="protein sequence ID" value="GFQ86077.1"/>
    <property type="molecule type" value="Genomic_DNA"/>
</dbReference>
<gene>
    <name evidence="1" type="ORF">TNCT_309751</name>
</gene>
<dbReference type="Proteomes" id="UP000887116">
    <property type="component" value="Unassembled WGS sequence"/>
</dbReference>
<name>A0A8X6FPN6_TRICU</name>
<protein>
    <submittedName>
        <fullName evidence="1">Uncharacterized protein</fullName>
    </submittedName>
</protein>
<accession>A0A8X6FPN6</accession>
<evidence type="ECO:0000313" key="1">
    <source>
        <dbReference type="EMBL" id="GFQ86077.1"/>
    </source>
</evidence>